<dbReference type="GO" id="GO:0004674">
    <property type="term" value="F:protein serine/threonine kinase activity"/>
    <property type="evidence" value="ECO:0007669"/>
    <property type="project" value="UniProtKB-KW"/>
</dbReference>
<dbReference type="InterPro" id="IPR050267">
    <property type="entry name" value="Anti-sigma-factor_SerPK"/>
</dbReference>
<dbReference type="InterPro" id="IPR003594">
    <property type="entry name" value="HATPase_dom"/>
</dbReference>
<feature type="domain" description="Histidine kinase/HSP90-like ATPase" evidence="3">
    <location>
        <begin position="13"/>
        <end position="120"/>
    </location>
</feature>
<feature type="region of interest" description="Disordered" evidence="2">
    <location>
        <begin position="72"/>
        <end position="93"/>
    </location>
</feature>
<dbReference type="PANTHER" id="PTHR35526">
    <property type="entry name" value="ANTI-SIGMA-F FACTOR RSBW-RELATED"/>
    <property type="match status" value="1"/>
</dbReference>
<evidence type="ECO:0000256" key="2">
    <source>
        <dbReference type="SAM" id="MobiDB-lite"/>
    </source>
</evidence>
<dbReference type="EMBL" id="QTTT01000001">
    <property type="protein sequence ID" value="REE99526.1"/>
    <property type="molecule type" value="Genomic_DNA"/>
</dbReference>
<protein>
    <submittedName>
        <fullName evidence="4">Histidine kinase-like protein</fullName>
    </submittedName>
</protein>
<evidence type="ECO:0000313" key="4">
    <source>
        <dbReference type="EMBL" id="REE99526.1"/>
    </source>
</evidence>
<name>A0A3D9SUA0_9ACTN</name>
<sequence length="133" mass="14387">MTNERVHRRAFKGEPEELAKVRNFAATALAGCPVLDDAILLLDEVTANAIVHTDSPTIEVALRHVGDVVRGEVRDAGSSDSVPAPKQESDGESGRGLLIVDLLAKQWGSRRTSQGRLVWFELHDPDCAPKPAP</sequence>
<comment type="caution">
    <text evidence="4">The sequence shown here is derived from an EMBL/GenBank/DDBJ whole genome shotgun (WGS) entry which is preliminary data.</text>
</comment>
<proteinExistence type="predicted"/>
<evidence type="ECO:0000259" key="3">
    <source>
        <dbReference type="Pfam" id="PF13581"/>
    </source>
</evidence>
<dbReference type="Proteomes" id="UP000256661">
    <property type="component" value="Unassembled WGS sequence"/>
</dbReference>
<keyword evidence="5" id="KW-1185">Reference proteome</keyword>
<organism evidence="4 5">
    <name type="scientific">Thermomonospora umbrina</name>
    <dbReference type="NCBI Taxonomy" id="111806"/>
    <lineage>
        <taxon>Bacteria</taxon>
        <taxon>Bacillati</taxon>
        <taxon>Actinomycetota</taxon>
        <taxon>Actinomycetes</taxon>
        <taxon>Streptosporangiales</taxon>
        <taxon>Thermomonosporaceae</taxon>
        <taxon>Thermomonospora</taxon>
    </lineage>
</organism>
<keyword evidence="1" id="KW-0723">Serine/threonine-protein kinase</keyword>
<reference evidence="4 5" key="1">
    <citation type="submission" date="2018-08" db="EMBL/GenBank/DDBJ databases">
        <title>Sequencing the genomes of 1000 actinobacteria strains.</title>
        <authorList>
            <person name="Klenk H.-P."/>
        </authorList>
    </citation>
    <scope>NUCLEOTIDE SEQUENCE [LARGE SCALE GENOMIC DNA]</scope>
    <source>
        <strain evidence="4 5">DSM 43927</strain>
    </source>
</reference>
<dbReference type="RefSeq" id="WP_170177769.1">
    <property type="nucleotide sequence ID" value="NZ_QTTT01000001.1"/>
</dbReference>
<dbReference type="CDD" id="cd16936">
    <property type="entry name" value="HATPase_RsbW-like"/>
    <property type="match status" value="1"/>
</dbReference>
<evidence type="ECO:0000256" key="1">
    <source>
        <dbReference type="ARBA" id="ARBA00022527"/>
    </source>
</evidence>
<keyword evidence="4" id="KW-0418">Kinase</keyword>
<dbReference type="InterPro" id="IPR036890">
    <property type="entry name" value="HATPase_C_sf"/>
</dbReference>
<evidence type="ECO:0000313" key="5">
    <source>
        <dbReference type="Proteomes" id="UP000256661"/>
    </source>
</evidence>
<dbReference type="AlphaFoldDB" id="A0A3D9SUA0"/>
<dbReference type="PANTHER" id="PTHR35526:SF3">
    <property type="entry name" value="ANTI-SIGMA-F FACTOR RSBW"/>
    <property type="match status" value="1"/>
</dbReference>
<accession>A0A3D9SUA0</accession>
<dbReference type="Gene3D" id="3.30.565.10">
    <property type="entry name" value="Histidine kinase-like ATPase, C-terminal domain"/>
    <property type="match status" value="1"/>
</dbReference>
<gene>
    <name evidence="4" type="ORF">DFJ69_5039</name>
</gene>
<dbReference type="Pfam" id="PF13581">
    <property type="entry name" value="HATPase_c_2"/>
    <property type="match status" value="1"/>
</dbReference>
<dbReference type="SUPFAM" id="SSF55874">
    <property type="entry name" value="ATPase domain of HSP90 chaperone/DNA topoisomerase II/histidine kinase"/>
    <property type="match status" value="1"/>
</dbReference>
<keyword evidence="4" id="KW-0808">Transferase</keyword>